<keyword evidence="2" id="KW-1185">Reference proteome</keyword>
<dbReference type="EMBL" id="JABTEG010000001">
    <property type="protein sequence ID" value="KAG4306309.1"/>
    <property type="molecule type" value="Genomic_DNA"/>
</dbReference>
<comment type="caution">
    <text evidence="1">The sequence shown here is derived from an EMBL/GenBank/DDBJ whole genome shotgun (WGS) entry which is preliminary data.</text>
</comment>
<evidence type="ECO:0000313" key="2">
    <source>
        <dbReference type="Proteomes" id="UP000768646"/>
    </source>
</evidence>
<dbReference type="Proteomes" id="UP000768646">
    <property type="component" value="Unassembled WGS sequence"/>
</dbReference>
<reference evidence="1 2" key="1">
    <citation type="journal article" date="2021" name="Commun. Biol.">
        <title>Genomic insights into the host specific adaptation of the Pneumocystis genus.</title>
        <authorList>
            <person name="Cisse O.H."/>
            <person name="Ma L."/>
            <person name="Dekker J.P."/>
            <person name="Khil P.P."/>
            <person name="Youn J.-H."/>
            <person name="Brenchley J.M."/>
            <person name="Blair R."/>
            <person name="Pahar B."/>
            <person name="Chabe M."/>
            <person name="Van Rompay K.K.A."/>
            <person name="Keesler R."/>
            <person name="Sukura A."/>
            <person name="Hirsch V."/>
            <person name="Kutty G."/>
            <person name="Liu Y."/>
            <person name="Peng L."/>
            <person name="Chen J."/>
            <person name="Song J."/>
            <person name="Weissenbacher-Lang C."/>
            <person name="Xu J."/>
            <person name="Upham N.S."/>
            <person name="Stajich J.E."/>
            <person name="Cuomo C.A."/>
            <person name="Cushion M.T."/>
            <person name="Kovacs J.A."/>
        </authorList>
    </citation>
    <scope>NUCLEOTIDE SEQUENCE [LARGE SCALE GENOMIC DNA]</scope>
    <source>
        <strain evidence="1 2">RABM</strain>
    </source>
</reference>
<protein>
    <submittedName>
        <fullName evidence="1">Uncharacterized protein</fullName>
    </submittedName>
</protein>
<name>A0ACB7CEW9_9ASCO</name>
<gene>
    <name evidence="1" type="ORF">PORY_000297</name>
</gene>
<organism evidence="1 2">
    <name type="scientific">Pneumocystis oryctolagi</name>
    <dbReference type="NCBI Taxonomy" id="42067"/>
    <lineage>
        <taxon>Eukaryota</taxon>
        <taxon>Fungi</taxon>
        <taxon>Dikarya</taxon>
        <taxon>Ascomycota</taxon>
        <taxon>Taphrinomycotina</taxon>
        <taxon>Pneumocystomycetes</taxon>
        <taxon>Pneumocystaceae</taxon>
        <taxon>Pneumocystis</taxon>
    </lineage>
</organism>
<sequence length="147" mass="16871">MNDEKYREKVPDFWSYLDDERDFDGKIDEISSAEKVTHQDNIRLWKEANQRAPNVEVINSSRTSYKPSLKILRRSTNQSNDAFVPSVLPEIASSKPERGHREKEQRYREARQKIFGTPALENKTYVPIRSPIGPCSEGGFAGSKSQP</sequence>
<accession>A0ACB7CEW9</accession>
<evidence type="ECO:0000313" key="1">
    <source>
        <dbReference type="EMBL" id="KAG4306309.1"/>
    </source>
</evidence>
<proteinExistence type="predicted"/>